<evidence type="ECO:0000313" key="1">
    <source>
        <dbReference type="EMBL" id="JAH53734.1"/>
    </source>
</evidence>
<proteinExistence type="predicted"/>
<dbReference type="AlphaFoldDB" id="A0A0E9TJA6"/>
<protein>
    <submittedName>
        <fullName evidence="1">Uncharacterized protein</fullName>
    </submittedName>
</protein>
<organism evidence="1">
    <name type="scientific">Anguilla anguilla</name>
    <name type="common">European freshwater eel</name>
    <name type="synonym">Muraena anguilla</name>
    <dbReference type="NCBI Taxonomy" id="7936"/>
    <lineage>
        <taxon>Eukaryota</taxon>
        <taxon>Metazoa</taxon>
        <taxon>Chordata</taxon>
        <taxon>Craniata</taxon>
        <taxon>Vertebrata</taxon>
        <taxon>Euteleostomi</taxon>
        <taxon>Actinopterygii</taxon>
        <taxon>Neopterygii</taxon>
        <taxon>Teleostei</taxon>
        <taxon>Anguilliformes</taxon>
        <taxon>Anguillidae</taxon>
        <taxon>Anguilla</taxon>
    </lineage>
</organism>
<accession>A0A0E9TJA6</accession>
<dbReference type="EMBL" id="GBXM01054843">
    <property type="protein sequence ID" value="JAH53734.1"/>
    <property type="molecule type" value="Transcribed_RNA"/>
</dbReference>
<name>A0A0E9TJA6_ANGAN</name>
<reference evidence="1" key="2">
    <citation type="journal article" date="2015" name="Fish Shellfish Immunol.">
        <title>Early steps in the European eel (Anguilla anguilla)-Vibrio vulnificus interaction in the gills: Role of the RtxA13 toxin.</title>
        <authorList>
            <person name="Callol A."/>
            <person name="Pajuelo D."/>
            <person name="Ebbesson L."/>
            <person name="Teles M."/>
            <person name="MacKenzie S."/>
            <person name="Amaro C."/>
        </authorList>
    </citation>
    <scope>NUCLEOTIDE SEQUENCE</scope>
</reference>
<reference evidence="1" key="1">
    <citation type="submission" date="2014-11" db="EMBL/GenBank/DDBJ databases">
        <authorList>
            <person name="Amaro Gonzalez C."/>
        </authorList>
    </citation>
    <scope>NUCLEOTIDE SEQUENCE</scope>
</reference>
<sequence length="44" mass="5399">MPCNENPEALKFNLYSVFYRDSRRHVLQKKHFSECVWLHNKVFS</sequence>